<feature type="compositionally biased region" description="Low complexity" evidence="1">
    <location>
        <begin position="487"/>
        <end position="548"/>
    </location>
</feature>
<dbReference type="NCBIfam" id="TIGR01167">
    <property type="entry name" value="LPXTG_anchor"/>
    <property type="match status" value="1"/>
</dbReference>
<keyword evidence="2" id="KW-0812">Transmembrane</keyword>
<evidence type="ECO:0000313" key="4">
    <source>
        <dbReference type="EMBL" id="MBC8557410.1"/>
    </source>
</evidence>
<evidence type="ECO:0000256" key="1">
    <source>
        <dbReference type="SAM" id="MobiDB-lite"/>
    </source>
</evidence>
<sequence>MYGKAASPSYTDTQKTYTIRQLTSDYQFFVRNELQSNNHFVGAAACGGKAYLNTFGDGAIVPSYFDTVLSLNNYNGQNNSHYLASDSKYKDLCKQPAYYKNANRNYPSLTKYPDKNNAYIRFDSAFTSLIRESADMMDQASLTLSMDQMHYVSFDGNNGWLLTIPFSKTVHSVRIPKRIIKKADWILIDGVKDLKELAETDHIISIEQSDPLSIGGSYSFVRPDDWKKAVFIATNDRQSSLFTNFFGTYQKKAHLLDDAHGLKNIEGAETIRAGQMDLSGVKLIWNFPQNKKLHCEYMPGHVVAPNATVSITNGCFEGSYIVNNLYCCGAEGHFYPYKEVTPPSPSATPTIKPTPTPTVKPTPTPTVKPTPTPTWKPTPTPTPTWKPTPTPTIKPSPTPTVKPTPTPTAKPTPTPTIKPSPTPTPTVKPTPTPTATPTPTPTIKPSPTPTPTVKPTPTPTAKPTPTPTIKTSPTPTPTVKPTPTPTATPSITPTIKPTPTVKPATTPTTTPSTTPTITPAFTPTVPLSPIPTATTAPTPSVTPAPSNTQITASPTASPTSRQVTVTKKKVTFVQPAPRPIPQTLSKYSPATGEKTLHWIFGGLLLITGAGILLFRKK</sequence>
<organism evidence="4 5">
    <name type="scientific">Jutongia hominis</name>
    <dbReference type="NCBI Taxonomy" id="2763664"/>
    <lineage>
        <taxon>Bacteria</taxon>
        <taxon>Bacillati</taxon>
        <taxon>Bacillota</taxon>
        <taxon>Clostridia</taxon>
        <taxon>Lachnospirales</taxon>
        <taxon>Lachnospiraceae</taxon>
        <taxon>Jutongia</taxon>
    </lineage>
</organism>
<comment type="caution">
    <text evidence="4">The sequence shown here is derived from an EMBL/GenBank/DDBJ whole genome shotgun (WGS) entry which is preliminary data.</text>
</comment>
<feature type="region of interest" description="Disordered" evidence="1">
    <location>
        <begin position="342"/>
        <end position="563"/>
    </location>
</feature>
<dbReference type="PRINTS" id="PR01217">
    <property type="entry name" value="PRICHEXTENSN"/>
</dbReference>
<accession>A0ABR7MUD7</accession>
<dbReference type="RefSeq" id="WP_249304541.1">
    <property type="nucleotide sequence ID" value="NZ_JACRSW010000027.1"/>
</dbReference>
<keyword evidence="2" id="KW-0472">Membrane</keyword>
<dbReference type="InterPro" id="IPR026588">
    <property type="entry name" value="Choice_anch_A"/>
</dbReference>
<gene>
    <name evidence="4" type="ORF">H8700_06795</name>
</gene>
<feature type="compositionally biased region" description="Polar residues" evidence="1">
    <location>
        <begin position="549"/>
        <end position="562"/>
    </location>
</feature>
<reference evidence="4 5" key="1">
    <citation type="submission" date="2020-08" db="EMBL/GenBank/DDBJ databases">
        <title>Genome public.</title>
        <authorList>
            <person name="Liu C."/>
            <person name="Sun Q."/>
        </authorList>
    </citation>
    <scope>NUCLEOTIDE SEQUENCE [LARGE SCALE GENOMIC DNA]</scope>
    <source>
        <strain evidence="4 5">BX3</strain>
    </source>
</reference>
<protein>
    <submittedName>
        <fullName evidence="4">Choice-of-anchor A family protein</fullName>
    </submittedName>
</protein>
<feature type="transmembrane region" description="Helical" evidence="2">
    <location>
        <begin position="595"/>
        <end position="614"/>
    </location>
</feature>
<feature type="compositionally biased region" description="Pro residues" evidence="1">
    <location>
        <begin position="342"/>
        <end position="466"/>
    </location>
</feature>
<evidence type="ECO:0000256" key="2">
    <source>
        <dbReference type="SAM" id="Phobius"/>
    </source>
</evidence>
<dbReference type="Pfam" id="PF20597">
    <property type="entry name" value="pAdhesive_15"/>
    <property type="match status" value="1"/>
</dbReference>
<name>A0ABR7MUD7_9FIRM</name>
<keyword evidence="5" id="KW-1185">Reference proteome</keyword>
<dbReference type="NCBIfam" id="TIGR04215">
    <property type="entry name" value="choice_anch_A"/>
    <property type="match status" value="1"/>
</dbReference>
<proteinExistence type="predicted"/>
<dbReference type="Proteomes" id="UP000637513">
    <property type="component" value="Unassembled WGS sequence"/>
</dbReference>
<feature type="compositionally biased region" description="Pro residues" evidence="1">
    <location>
        <begin position="474"/>
        <end position="486"/>
    </location>
</feature>
<keyword evidence="2" id="KW-1133">Transmembrane helix</keyword>
<evidence type="ECO:0000313" key="5">
    <source>
        <dbReference type="Proteomes" id="UP000637513"/>
    </source>
</evidence>
<evidence type="ECO:0000259" key="3">
    <source>
        <dbReference type="Pfam" id="PF20597"/>
    </source>
</evidence>
<dbReference type="EMBL" id="JACRSW010000027">
    <property type="protein sequence ID" value="MBC8557410.1"/>
    <property type="molecule type" value="Genomic_DNA"/>
</dbReference>
<feature type="domain" description="Choice-of-anchor A" evidence="3">
    <location>
        <begin position="22"/>
        <end position="333"/>
    </location>
</feature>